<sequence>MTLCGKMSGGAAFNRPGIALMTGLSLSPGDSLVERRGQGKGVRLGVGVAEVGKLSERKGIADVGTSQPQHFSVKEFASKPNPNIPKFQVLTPNDSLLCKSSQHCARPSGLPMFAVCSIKVKEGGVFDPEGVMGSHC</sequence>
<name>A0AAE0YYX3_9GAST</name>
<reference evidence="1" key="1">
    <citation type="journal article" date="2023" name="G3 (Bethesda)">
        <title>A reference genome for the long-term kleptoplast-retaining sea slug Elysia crispata morphotype clarki.</title>
        <authorList>
            <person name="Eastman K.E."/>
            <person name="Pendleton A.L."/>
            <person name="Shaikh M.A."/>
            <person name="Suttiyut T."/>
            <person name="Ogas R."/>
            <person name="Tomko P."/>
            <person name="Gavelis G."/>
            <person name="Widhalm J.R."/>
            <person name="Wisecaver J.H."/>
        </authorList>
    </citation>
    <scope>NUCLEOTIDE SEQUENCE</scope>
    <source>
        <strain evidence="1">ECLA1</strain>
    </source>
</reference>
<dbReference type="EMBL" id="JAWDGP010005174">
    <property type="protein sequence ID" value="KAK3759056.1"/>
    <property type="molecule type" value="Genomic_DNA"/>
</dbReference>
<evidence type="ECO:0000313" key="2">
    <source>
        <dbReference type="Proteomes" id="UP001283361"/>
    </source>
</evidence>
<evidence type="ECO:0000313" key="1">
    <source>
        <dbReference type="EMBL" id="KAK3759056.1"/>
    </source>
</evidence>
<dbReference type="Proteomes" id="UP001283361">
    <property type="component" value="Unassembled WGS sequence"/>
</dbReference>
<comment type="caution">
    <text evidence="1">The sequence shown here is derived from an EMBL/GenBank/DDBJ whole genome shotgun (WGS) entry which is preliminary data.</text>
</comment>
<gene>
    <name evidence="1" type="ORF">RRG08_022045</name>
</gene>
<keyword evidence="2" id="KW-1185">Reference proteome</keyword>
<organism evidence="1 2">
    <name type="scientific">Elysia crispata</name>
    <name type="common">lettuce slug</name>
    <dbReference type="NCBI Taxonomy" id="231223"/>
    <lineage>
        <taxon>Eukaryota</taxon>
        <taxon>Metazoa</taxon>
        <taxon>Spiralia</taxon>
        <taxon>Lophotrochozoa</taxon>
        <taxon>Mollusca</taxon>
        <taxon>Gastropoda</taxon>
        <taxon>Heterobranchia</taxon>
        <taxon>Euthyneura</taxon>
        <taxon>Panpulmonata</taxon>
        <taxon>Sacoglossa</taxon>
        <taxon>Placobranchoidea</taxon>
        <taxon>Plakobranchidae</taxon>
        <taxon>Elysia</taxon>
    </lineage>
</organism>
<proteinExistence type="predicted"/>
<protein>
    <submittedName>
        <fullName evidence="1">Uncharacterized protein</fullName>
    </submittedName>
</protein>
<accession>A0AAE0YYX3</accession>
<dbReference type="AlphaFoldDB" id="A0AAE0YYX3"/>